<dbReference type="PANTHER" id="PTHR39767">
    <property type="entry name" value="CALCIUM/CALMODULIN-BINDING MEMBRANE PROTEIN PCM4-RELATED"/>
    <property type="match status" value="1"/>
</dbReference>
<dbReference type="OrthoDB" id="397220at2759"/>
<accession>I7ML50</accession>
<dbReference type="Proteomes" id="UP000009168">
    <property type="component" value="Unassembled WGS sequence"/>
</dbReference>
<protein>
    <submittedName>
        <fullName evidence="1">Uncharacterized protein</fullName>
    </submittedName>
</protein>
<dbReference type="RefSeq" id="XP_001021420.2">
    <property type="nucleotide sequence ID" value="XM_001021420.2"/>
</dbReference>
<dbReference type="GeneID" id="7838301"/>
<sequence>MNSLKIIGNDKEDAVIELLNSEQSKYQIIFKAETGVLTIQNNYVEILEVSENQFIIKAQHTRFRNLVFERDVYVGDVKQWNQIVAENFWNEPFGWSINQITKCGGIYMLGGYGITAKKELQKTFEDIPSHTTIRVTGSFHFIDAWSGEAAFIKILFLEKDTFEYLWTQTYDFSKTKNGINICGSDYVEGQLTSNFDFTIPHSSKSLTLVFGTNLQDDPYENSYGISNLKIYIR</sequence>
<dbReference type="KEGG" id="tet:TTHERM_00317390"/>
<dbReference type="InParanoid" id="I7ML50"/>
<dbReference type="PANTHER" id="PTHR39767:SF2">
    <property type="entry name" value="CHROMOSOME UNDETERMINED SCAFFOLD_1, WHOLE GENOME SHOTGUN SEQUENCE"/>
    <property type="match status" value="1"/>
</dbReference>
<dbReference type="AlphaFoldDB" id="I7ML50"/>
<evidence type="ECO:0000313" key="2">
    <source>
        <dbReference type="Proteomes" id="UP000009168"/>
    </source>
</evidence>
<evidence type="ECO:0000313" key="1">
    <source>
        <dbReference type="EMBL" id="EAS01175.2"/>
    </source>
</evidence>
<gene>
    <name evidence="1" type="ORF">TTHERM_00317390</name>
</gene>
<name>I7ML50_TETTS</name>
<proteinExistence type="predicted"/>
<reference evidence="2" key="1">
    <citation type="journal article" date="2006" name="PLoS Biol.">
        <title>Macronuclear genome sequence of the ciliate Tetrahymena thermophila, a model eukaryote.</title>
        <authorList>
            <person name="Eisen J.A."/>
            <person name="Coyne R.S."/>
            <person name="Wu M."/>
            <person name="Wu D."/>
            <person name="Thiagarajan M."/>
            <person name="Wortman J.R."/>
            <person name="Badger J.H."/>
            <person name="Ren Q."/>
            <person name="Amedeo P."/>
            <person name="Jones K.M."/>
            <person name="Tallon L.J."/>
            <person name="Delcher A.L."/>
            <person name="Salzberg S.L."/>
            <person name="Silva J.C."/>
            <person name="Haas B.J."/>
            <person name="Majoros W.H."/>
            <person name="Farzad M."/>
            <person name="Carlton J.M."/>
            <person name="Smith R.K. Jr."/>
            <person name="Garg J."/>
            <person name="Pearlman R.E."/>
            <person name="Karrer K.M."/>
            <person name="Sun L."/>
            <person name="Manning G."/>
            <person name="Elde N.C."/>
            <person name="Turkewitz A.P."/>
            <person name="Asai D.J."/>
            <person name="Wilkes D.E."/>
            <person name="Wang Y."/>
            <person name="Cai H."/>
            <person name="Collins K."/>
            <person name="Stewart B.A."/>
            <person name="Lee S.R."/>
            <person name="Wilamowska K."/>
            <person name="Weinberg Z."/>
            <person name="Ruzzo W.L."/>
            <person name="Wloga D."/>
            <person name="Gaertig J."/>
            <person name="Frankel J."/>
            <person name="Tsao C.-C."/>
            <person name="Gorovsky M.A."/>
            <person name="Keeling P.J."/>
            <person name="Waller R.F."/>
            <person name="Patron N.J."/>
            <person name="Cherry J.M."/>
            <person name="Stover N.A."/>
            <person name="Krieger C.J."/>
            <person name="del Toro C."/>
            <person name="Ryder H.F."/>
            <person name="Williamson S.C."/>
            <person name="Barbeau R.A."/>
            <person name="Hamilton E.P."/>
            <person name="Orias E."/>
        </authorList>
    </citation>
    <scope>NUCLEOTIDE SEQUENCE [LARGE SCALE GENOMIC DNA]</scope>
    <source>
        <strain evidence="2">SB210</strain>
    </source>
</reference>
<dbReference type="EMBL" id="GG662605">
    <property type="protein sequence ID" value="EAS01175.2"/>
    <property type="molecule type" value="Genomic_DNA"/>
</dbReference>
<keyword evidence="2" id="KW-1185">Reference proteome</keyword>
<organism evidence="1 2">
    <name type="scientific">Tetrahymena thermophila (strain SB210)</name>
    <dbReference type="NCBI Taxonomy" id="312017"/>
    <lineage>
        <taxon>Eukaryota</taxon>
        <taxon>Sar</taxon>
        <taxon>Alveolata</taxon>
        <taxon>Ciliophora</taxon>
        <taxon>Intramacronucleata</taxon>
        <taxon>Oligohymenophorea</taxon>
        <taxon>Hymenostomatida</taxon>
        <taxon>Tetrahymenina</taxon>
        <taxon>Tetrahymenidae</taxon>
        <taxon>Tetrahymena</taxon>
    </lineage>
</organism>
<dbReference type="eggNOG" id="ENOG502S4N1">
    <property type="taxonomic scope" value="Eukaryota"/>
</dbReference>